<feature type="non-terminal residue" evidence="8">
    <location>
        <position position="1"/>
    </location>
</feature>
<dbReference type="EMBL" id="CADCTR010003234">
    <property type="protein sequence ID" value="CAA9389085.1"/>
    <property type="molecule type" value="Genomic_DNA"/>
</dbReference>
<evidence type="ECO:0000259" key="7">
    <source>
        <dbReference type="Pfam" id="PF07282"/>
    </source>
</evidence>
<dbReference type="InterPro" id="IPR001959">
    <property type="entry name" value="Transposase"/>
</dbReference>
<dbReference type="PANTHER" id="PTHR30405:SF25">
    <property type="entry name" value="RNA-GUIDED DNA ENDONUCLEASE INSQ-RELATED"/>
    <property type="match status" value="1"/>
</dbReference>
<gene>
    <name evidence="8" type="ORF">AVDCRST_MAG93-9630</name>
</gene>
<reference evidence="8" key="1">
    <citation type="submission" date="2020-02" db="EMBL/GenBank/DDBJ databases">
        <authorList>
            <person name="Meier V. D."/>
        </authorList>
    </citation>
    <scope>NUCLEOTIDE SEQUENCE</scope>
    <source>
        <strain evidence="8">AVDCRST_MAG93</strain>
    </source>
</reference>
<accession>A0A6J4NIW5</accession>
<comment type="similarity">
    <text evidence="2">In the N-terminal section; belongs to the transposase 2 family.</text>
</comment>
<proteinExistence type="inferred from homology"/>
<dbReference type="GO" id="GO:0006310">
    <property type="term" value="P:DNA recombination"/>
    <property type="evidence" value="ECO:0007669"/>
    <property type="project" value="UniProtKB-KW"/>
</dbReference>
<evidence type="ECO:0000256" key="1">
    <source>
        <dbReference type="ARBA" id="ARBA00008761"/>
    </source>
</evidence>
<evidence type="ECO:0000313" key="8">
    <source>
        <dbReference type="EMBL" id="CAA9389085.1"/>
    </source>
</evidence>
<sequence length="307" mass="34548">RTNFSSCQATLRRLDKAFKAFFRRTKAGEDPGYPRFKGPDRFDTVEYPSYCDGCKITDNRVYFQHIGNVRILLHRPIEGTIKTLSFSRRADDWFLIVSCDLGPVTMRHQAPAAAVGIDVGLTHFATLSTGEQVANPRFFRRDHQALVKAQRRLAKEAKGTPERTARKRVVRRIYERIANRRSDFAHKLSRRLTSLFGVIVFEDLAIKQMIKNPHLAKSIADAAWNQLISYTQYKAEGAGGVCVQIDPRGTSQRCSSCSVVVQKDLSVRVHQCPSCGLEIDRDLNAAYNILALGLQRIGTQSVEAASF</sequence>
<dbReference type="GO" id="GO:0032196">
    <property type="term" value="P:transposition"/>
    <property type="evidence" value="ECO:0007669"/>
    <property type="project" value="UniProtKB-KW"/>
</dbReference>
<dbReference type="Pfam" id="PF01385">
    <property type="entry name" value="OrfB_IS605"/>
    <property type="match status" value="1"/>
</dbReference>
<evidence type="ECO:0000256" key="4">
    <source>
        <dbReference type="ARBA" id="ARBA00023125"/>
    </source>
</evidence>
<keyword evidence="3" id="KW-0815">Transposition</keyword>
<dbReference type="NCBIfam" id="NF040570">
    <property type="entry name" value="guided_TnpB"/>
    <property type="match status" value="1"/>
</dbReference>
<dbReference type="Pfam" id="PF07282">
    <property type="entry name" value="Cas12f1-like_TNB"/>
    <property type="match status" value="1"/>
</dbReference>
<evidence type="ECO:0000256" key="3">
    <source>
        <dbReference type="ARBA" id="ARBA00022578"/>
    </source>
</evidence>
<keyword evidence="4" id="KW-0238">DNA-binding</keyword>
<dbReference type="PANTHER" id="PTHR30405">
    <property type="entry name" value="TRANSPOSASE"/>
    <property type="match status" value="1"/>
</dbReference>
<evidence type="ECO:0000256" key="2">
    <source>
        <dbReference type="ARBA" id="ARBA00011044"/>
    </source>
</evidence>
<comment type="similarity">
    <text evidence="1">In the C-terminal section; belongs to the transposase 35 family.</text>
</comment>
<keyword evidence="5" id="KW-0233">DNA recombination</keyword>
<organism evidence="8">
    <name type="scientific">uncultured Chloroflexia bacterium</name>
    <dbReference type="NCBI Taxonomy" id="1672391"/>
    <lineage>
        <taxon>Bacteria</taxon>
        <taxon>Bacillati</taxon>
        <taxon>Chloroflexota</taxon>
        <taxon>Chloroflexia</taxon>
        <taxon>environmental samples</taxon>
    </lineage>
</organism>
<evidence type="ECO:0000259" key="6">
    <source>
        <dbReference type="Pfam" id="PF01385"/>
    </source>
</evidence>
<dbReference type="InterPro" id="IPR010095">
    <property type="entry name" value="Cas12f1-like_TNB"/>
</dbReference>
<feature type="domain" description="Cas12f1-like TNB" evidence="7">
    <location>
        <begin position="224"/>
        <end position="289"/>
    </location>
</feature>
<evidence type="ECO:0000256" key="5">
    <source>
        <dbReference type="ARBA" id="ARBA00023172"/>
    </source>
</evidence>
<dbReference type="NCBIfam" id="TIGR01766">
    <property type="entry name" value="IS200/IS605 family accessory protein TnpB-like domain"/>
    <property type="match status" value="1"/>
</dbReference>
<name>A0A6J4NIW5_9CHLR</name>
<protein>
    <submittedName>
        <fullName evidence="8">Mobile element protein</fullName>
    </submittedName>
</protein>
<dbReference type="AlphaFoldDB" id="A0A6J4NIW5"/>
<dbReference type="InterPro" id="IPR051399">
    <property type="entry name" value="RNA-guided_DNA_endo/Transpos"/>
</dbReference>
<feature type="domain" description="Probable transposase IS891/IS1136/IS1341" evidence="6">
    <location>
        <begin position="107"/>
        <end position="211"/>
    </location>
</feature>
<dbReference type="GO" id="GO:0003677">
    <property type="term" value="F:DNA binding"/>
    <property type="evidence" value="ECO:0007669"/>
    <property type="project" value="UniProtKB-KW"/>
</dbReference>